<evidence type="ECO:0000256" key="4">
    <source>
        <dbReference type="ARBA" id="ARBA00022840"/>
    </source>
</evidence>
<proteinExistence type="inferred from homology"/>
<keyword evidence="3" id="KW-0547">Nucleotide-binding</keyword>
<dbReference type="Gene3D" id="3.40.50.300">
    <property type="entry name" value="P-loop containing nucleotide triphosphate hydrolases"/>
    <property type="match status" value="1"/>
</dbReference>
<dbReference type="InterPro" id="IPR017871">
    <property type="entry name" value="ABC_transporter-like_CS"/>
</dbReference>
<dbReference type="Proteomes" id="UP000031546">
    <property type="component" value="Unassembled WGS sequence"/>
</dbReference>
<dbReference type="EMBL" id="JXII01000002">
    <property type="protein sequence ID" value="KIH71494.1"/>
    <property type="molecule type" value="Genomic_DNA"/>
</dbReference>
<evidence type="ECO:0000259" key="5">
    <source>
        <dbReference type="PROSITE" id="PS50893"/>
    </source>
</evidence>
<reference evidence="7" key="2">
    <citation type="submission" date="2020-04" db="EMBL/GenBank/DDBJ databases">
        <authorList>
            <person name="Tanveer F."/>
            <person name="Xie Y."/>
            <person name="Shinwari Z.K."/>
        </authorList>
    </citation>
    <scope>NUCLEOTIDE SEQUENCE</scope>
    <source>
        <strain evidence="7">MOSEL-ME25</strain>
    </source>
</reference>
<evidence type="ECO:0000256" key="1">
    <source>
        <dbReference type="ARBA" id="ARBA00005417"/>
    </source>
</evidence>
<sequence>MTVLELKGLTKRFSKTVAADDVSFELREGEIFGFIGPNGAGKSTTLRMIIGALTPDAGEILMDGTPINKNRHYRQNIAYVPGDINLWGNLTGEEVIRFFMKVRGYTDMEHKDRLVERFRLDTSKKCKAYSKGNRQKVALICAFLSDARLLIFDEPTSGLDPLMERNFHEEVTAAKKDGRSILLSSHILSEVEKLADRIAIIREGQIIETGRLETLRHITRTEYVVQAEGDLDALKELPYVHDYEVTETGVHMRVDNDAVGDFLQALAPHQPSHLESLPPRLEDIFMRYYEGRREQS</sequence>
<dbReference type="SUPFAM" id="SSF52540">
    <property type="entry name" value="P-loop containing nucleoside triphosphate hydrolases"/>
    <property type="match status" value="1"/>
</dbReference>
<dbReference type="InterPro" id="IPR003439">
    <property type="entry name" value="ABC_transporter-like_ATP-bd"/>
</dbReference>
<feature type="domain" description="ABC transporter" evidence="5">
    <location>
        <begin position="4"/>
        <end position="228"/>
    </location>
</feature>
<dbReference type="CDD" id="cd03230">
    <property type="entry name" value="ABC_DR_subfamily_A"/>
    <property type="match status" value="1"/>
</dbReference>
<organism evidence="6 8">
    <name type="scientific">Salinicoccus roseus</name>
    <dbReference type="NCBI Taxonomy" id="45670"/>
    <lineage>
        <taxon>Bacteria</taxon>
        <taxon>Bacillati</taxon>
        <taxon>Bacillota</taxon>
        <taxon>Bacilli</taxon>
        <taxon>Bacillales</taxon>
        <taxon>Staphylococcaceae</taxon>
        <taxon>Salinicoccus</taxon>
    </lineage>
</organism>
<dbReference type="EMBL" id="JABEVU030000001">
    <property type="protein sequence ID" value="MDB0579570.1"/>
    <property type="molecule type" value="Genomic_DNA"/>
</dbReference>
<comment type="similarity">
    <text evidence="1">Belongs to the ABC transporter superfamily.</text>
</comment>
<dbReference type="GeneID" id="77844335"/>
<comment type="caution">
    <text evidence="6">The sequence shown here is derived from an EMBL/GenBank/DDBJ whole genome shotgun (WGS) entry which is preliminary data.</text>
</comment>
<dbReference type="RefSeq" id="WP_040104958.1">
    <property type="nucleotide sequence ID" value="NZ_JABEVU030000001.1"/>
</dbReference>
<dbReference type="STRING" id="45670.SN16_02130"/>
<evidence type="ECO:0000313" key="8">
    <source>
        <dbReference type="Proteomes" id="UP000031546"/>
    </source>
</evidence>
<evidence type="ECO:0000313" key="9">
    <source>
        <dbReference type="Proteomes" id="UP000527860"/>
    </source>
</evidence>
<dbReference type="OrthoDB" id="9801987at2"/>
<reference evidence="6 8" key="1">
    <citation type="submission" date="2015-01" db="EMBL/GenBank/DDBJ databases">
        <title>Genome sequences of high lactate-tolerant strain Salinicoccus roseus W12 with industrial interest.</title>
        <authorList>
            <person name="Wang H."/>
            <person name="Yu B."/>
        </authorList>
    </citation>
    <scope>NUCLEOTIDE SEQUENCE [LARGE SCALE GENOMIC DNA]</scope>
    <source>
        <strain evidence="6 8">W12</strain>
    </source>
</reference>
<gene>
    <name evidence="7" type="ORF">F7P68_0003430</name>
    <name evidence="6" type="ORF">SN16_02130</name>
</gene>
<evidence type="ECO:0000313" key="6">
    <source>
        <dbReference type="EMBL" id="KIH71494.1"/>
    </source>
</evidence>
<dbReference type="PROSITE" id="PS50893">
    <property type="entry name" value="ABC_TRANSPORTER_2"/>
    <property type="match status" value="1"/>
</dbReference>
<dbReference type="PANTHER" id="PTHR42711:SF5">
    <property type="entry name" value="ABC TRANSPORTER ATP-BINDING PROTEIN NATA"/>
    <property type="match status" value="1"/>
</dbReference>
<evidence type="ECO:0000256" key="2">
    <source>
        <dbReference type="ARBA" id="ARBA00022448"/>
    </source>
</evidence>
<keyword evidence="4 6" id="KW-0067">ATP-binding</keyword>
<dbReference type="PANTHER" id="PTHR42711">
    <property type="entry name" value="ABC TRANSPORTER ATP-BINDING PROTEIN"/>
    <property type="match status" value="1"/>
</dbReference>
<dbReference type="InterPro" id="IPR050763">
    <property type="entry name" value="ABC_transporter_ATP-binding"/>
</dbReference>
<accession>A0A0C2HIK1</accession>
<dbReference type="InterPro" id="IPR003593">
    <property type="entry name" value="AAA+_ATPase"/>
</dbReference>
<name>A0A0C2HIK1_9STAP</name>
<dbReference type="InterPro" id="IPR027417">
    <property type="entry name" value="P-loop_NTPase"/>
</dbReference>
<dbReference type="GO" id="GO:0005524">
    <property type="term" value="F:ATP binding"/>
    <property type="evidence" value="ECO:0007669"/>
    <property type="project" value="UniProtKB-KW"/>
</dbReference>
<dbReference type="AlphaFoldDB" id="A0A0C2HIK1"/>
<dbReference type="GO" id="GO:0016887">
    <property type="term" value="F:ATP hydrolysis activity"/>
    <property type="evidence" value="ECO:0007669"/>
    <property type="project" value="InterPro"/>
</dbReference>
<dbReference type="SMART" id="SM00382">
    <property type="entry name" value="AAA"/>
    <property type="match status" value="1"/>
</dbReference>
<keyword evidence="2" id="KW-0813">Transport</keyword>
<keyword evidence="9" id="KW-1185">Reference proteome</keyword>
<dbReference type="Proteomes" id="UP000527860">
    <property type="component" value="Unassembled WGS sequence"/>
</dbReference>
<dbReference type="Pfam" id="PF00005">
    <property type="entry name" value="ABC_tran"/>
    <property type="match status" value="1"/>
</dbReference>
<protein>
    <submittedName>
        <fullName evidence="6">ABC transporter ATP-binding protein</fullName>
    </submittedName>
</protein>
<evidence type="ECO:0000313" key="7">
    <source>
        <dbReference type="EMBL" id="MDB0579570.1"/>
    </source>
</evidence>
<reference evidence="7" key="3">
    <citation type="submission" date="2022-12" db="EMBL/GenBank/DDBJ databases">
        <title>Genome analysis and biological profiling of marine Salinicoccus roseus MOSEL-ME25.</title>
        <authorList>
            <person name="Mirza F.T."/>
            <person name="Xie Y."/>
            <person name="Shinwari Z.K."/>
        </authorList>
    </citation>
    <scope>NUCLEOTIDE SEQUENCE</scope>
    <source>
        <strain evidence="7">MOSEL-ME25</strain>
    </source>
</reference>
<dbReference type="PROSITE" id="PS00211">
    <property type="entry name" value="ABC_TRANSPORTER_1"/>
    <property type="match status" value="1"/>
</dbReference>
<evidence type="ECO:0000256" key="3">
    <source>
        <dbReference type="ARBA" id="ARBA00022741"/>
    </source>
</evidence>